<accession>A0AB38XLZ1</accession>
<dbReference type="Proteomes" id="UP001211044">
    <property type="component" value="Chromosome"/>
</dbReference>
<dbReference type="EMBL" id="CP116394">
    <property type="protein sequence ID" value="WCE45214.1"/>
    <property type="molecule type" value="Genomic_DNA"/>
</dbReference>
<evidence type="ECO:0000313" key="2">
    <source>
        <dbReference type="Proteomes" id="UP001211044"/>
    </source>
</evidence>
<protein>
    <recommendedName>
        <fullName evidence="3">DoxX family membrane protein</fullName>
    </recommendedName>
</protein>
<proteinExistence type="predicted"/>
<dbReference type="RefSeq" id="WP_271694296.1">
    <property type="nucleotide sequence ID" value="NZ_CP116394.1"/>
</dbReference>
<organism evidence="1 2">
    <name type="scientific">Winkia neuii subsp. anitrata</name>
    <dbReference type="NCBI Taxonomy" id="29318"/>
    <lineage>
        <taxon>Bacteria</taxon>
        <taxon>Bacillati</taxon>
        <taxon>Actinomycetota</taxon>
        <taxon>Actinomycetes</taxon>
        <taxon>Actinomycetales</taxon>
        <taxon>Actinomycetaceae</taxon>
        <taxon>Winkia</taxon>
    </lineage>
</organism>
<dbReference type="KEGG" id="wne:PIG85_05960"/>
<sequence>MSLASGIMRGITGAFILNSGIGKLSLDEEGAKGLQQMAATGIPALKELDAKTFGKFLSSSEIGIGAALLLPFIPRKLAGLALCGFSAGMLSMYFGNPEMTQSDGIRPSEQGIPLAKDSWMLAIGAALLTMKD</sequence>
<name>A0AB38XLZ1_9ACTO</name>
<evidence type="ECO:0008006" key="3">
    <source>
        <dbReference type="Google" id="ProtNLM"/>
    </source>
</evidence>
<evidence type="ECO:0000313" key="1">
    <source>
        <dbReference type="EMBL" id="WCE45214.1"/>
    </source>
</evidence>
<dbReference type="AlphaFoldDB" id="A0AB38XLZ1"/>
<gene>
    <name evidence="1" type="ORF">PIG85_05960</name>
</gene>
<reference evidence="1" key="1">
    <citation type="submission" date="2023-01" db="EMBL/GenBank/DDBJ databases">
        <title>Comparative Genomic Analysis of the Clinically-Derived Winkia Strain NY0527 Provides Evidence into the Taxonomic Reassignment of Winkia neuii and Characterizes Their Virulence Traits.</title>
        <authorList>
            <person name="Cai X."/>
            <person name="Peng Y."/>
            <person name="Li M."/>
            <person name="Qiu Y."/>
            <person name="Wang Y."/>
            <person name="Xu L."/>
            <person name="Hou Q."/>
        </authorList>
    </citation>
    <scope>NUCLEOTIDE SEQUENCE</scope>
    <source>
        <strain evidence="1">NY0527</strain>
    </source>
</reference>